<proteinExistence type="predicted"/>
<protein>
    <recommendedName>
        <fullName evidence="3">EAL domain-containing protein</fullName>
    </recommendedName>
</protein>
<gene>
    <name evidence="1" type="ORF">HEQ75_13460</name>
</gene>
<evidence type="ECO:0008006" key="3">
    <source>
        <dbReference type="Google" id="ProtNLM"/>
    </source>
</evidence>
<evidence type="ECO:0000313" key="1">
    <source>
        <dbReference type="EMBL" id="NKC31867.1"/>
    </source>
</evidence>
<name>A0ABX1E8N7_9PROT</name>
<comment type="caution">
    <text evidence="1">The sequence shown here is derived from an EMBL/GenBank/DDBJ whole genome shotgun (WGS) entry which is preliminary data.</text>
</comment>
<dbReference type="Proteomes" id="UP000787635">
    <property type="component" value="Unassembled WGS sequence"/>
</dbReference>
<dbReference type="EMBL" id="JAAVNE010000019">
    <property type="protein sequence ID" value="NKC31867.1"/>
    <property type="molecule type" value="Genomic_DNA"/>
</dbReference>
<dbReference type="SUPFAM" id="SSF141868">
    <property type="entry name" value="EAL domain-like"/>
    <property type="match status" value="1"/>
</dbReference>
<dbReference type="InterPro" id="IPR035919">
    <property type="entry name" value="EAL_sf"/>
</dbReference>
<organism evidence="1 2">
    <name type="scientific">Falsiroseomonas selenitidurans</name>
    <dbReference type="NCBI Taxonomy" id="2716335"/>
    <lineage>
        <taxon>Bacteria</taxon>
        <taxon>Pseudomonadati</taxon>
        <taxon>Pseudomonadota</taxon>
        <taxon>Alphaproteobacteria</taxon>
        <taxon>Acetobacterales</taxon>
        <taxon>Roseomonadaceae</taxon>
        <taxon>Falsiroseomonas</taxon>
    </lineage>
</organism>
<keyword evidence="2" id="KW-1185">Reference proteome</keyword>
<accession>A0ABX1E8N7</accession>
<evidence type="ECO:0000313" key="2">
    <source>
        <dbReference type="Proteomes" id="UP000787635"/>
    </source>
</evidence>
<sequence>MRSEAEEARPGGVRAALDLAALVRDCVAADVVRQVLHLRLAGLGPGAAPRHQRLLREALEPVMAAARTRVFELPNGDVVAVAPPPALALDHARQALLGTLDAGAAAAVQAFRLPDCAAHLLAVTAESLGLAEIPPPPPAGIAGPPIGSYDLAMAERALAQADLGAMTTAQAVCRLDPEGEPAEAQWEDRRIAWGSLAEAVLPGIDIGASSALQRRLARLAETRLLADIGRPAAQLDWRPVGLPVVPATLATPTFQRFDAGLPAGRRREITLGFRPADILADPAGFAQARDSARMLGYRLALDDAAVAVAAVLRPDRLGLDLLRLRWSADLPLAGAALQPWLAQPDAVVLVGVDRPAAIAWGWEAGISLFQGPLVERRRSH</sequence>
<dbReference type="RefSeq" id="WP_168031338.1">
    <property type="nucleotide sequence ID" value="NZ_JAAVNE010000019.1"/>
</dbReference>
<reference evidence="1 2" key="1">
    <citation type="submission" date="2020-03" db="EMBL/GenBank/DDBJ databases">
        <title>Roseomonas selenitidurans sp. nov. isolated from urban soil.</title>
        <authorList>
            <person name="Liu H."/>
        </authorList>
    </citation>
    <scope>NUCLEOTIDE SEQUENCE [LARGE SCALE GENOMIC DNA]</scope>
    <source>
        <strain evidence="1 2">BU-1</strain>
    </source>
</reference>